<protein>
    <submittedName>
        <fullName evidence="2">Uncharacterized protein</fullName>
    </submittedName>
</protein>
<proteinExistence type="predicted"/>
<accession>A0A844SUT0</accession>
<evidence type="ECO:0000256" key="1">
    <source>
        <dbReference type="SAM" id="SignalP"/>
    </source>
</evidence>
<dbReference type="AlphaFoldDB" id="A0A844SUT0"/>
<sequence>MKSRFPSAFGLLHQAVIMGTLSLAGISSAFAAAAPLVVEKEHRVAAAKDARLILVLDLKPNLGDLQKSGAEASDLIRATAARYAKDYLAQPEFSSSPKVVVYLISVESMDEYNRAKFDGMKRYGTIAFEKKGDEVVLTEDKLSFSP</sequence>
<dbReference type="RefSeq" id="WP_157345123.1">
    <property type="nucleotide sequence ID" value="NZ_CP121667.1"/>
</dbReference>
<reference evidence="2 3" key="1">
    <citation type="submission" date="2019-12" db="EMBL/GenBank/DDBJ databases">
        <title>Draft genome sequences Bradyrhizobium cajani AMBPC1010, Bradyrhizobium pachyrhizi AMBPC1040 and Bradyrhizobium yuanmingense ALSPC3051, three plant growth promoting strains isolated from nodules of Cajanus cajan L. in Dominican Republic.</title>
        <authorList>
            <person name="Flores-Felix J.D."/>
            <person name="Araujo J."/>
            <person name="Diaz-Alcantara C."/>
            <person name="Gonzalez-Andres F."/>
            <person name="Velazquez E."/>
        </authorList>
    </citation>
    <scope>NUCLEOTIDE SEQUENCE [LARGE SCALE GENOMIC DNA]</scope>
    <source>
        <strain evidence="2 3">1040</strain>
    </source>
</reference>
<dbReference type="Proteomes" id="UP000436468">
    <property type="component" value="Unassembled WGS sequence"/>
</dbReference>
<feature type="signal peptide" evidence="1">
    <location>
        <begin position="1"/>
        <end position="31"/>
    </location>
</feature>
<evidence type="ECO:0000313" key="2">
    <source>
        <dbReference type="EMBL" id="MVT67112.1"/>
    </source>
</evidence>
<evidence type="ECO:0000313" key="3">
    <source>
        <dbReference type="Proteomes" id="UP000436468"/>
    </source>
</evidence>
<name>A0A844SUT0_9BRAD</name>
<gene>
    <name evidence="2" type="ORF">GPL21_18595</name>
</gene>
<comment type="caution">
    <text evidence="2">The sequence shown here is derived from an EMBL/GenBank/DDBJ whole genome shotgun (WGS) entry which is preliminary data.</text>
</comment>
<organism evidence="2 3">
    <name type="scientific">Bradyrhizobium pachyrhizi</name>
    <dbReference type="NCBI Taxonomy" id="280333"/>
    <lineage>
        <taxon>Bacteria</taxon>
        <taxon>Pseudomonadati</taxon>
        <taxon>Pseudomonadota</taxon>
        <taxon>Alphaproteobacteria</taxon>
        <taxon>Hyphomicrobiales</taxon>
        <taxon>Nitrobacteraceae</taxon>
        <taxon>Bradyrhizobium</taxon>
    </lineage>
</organism>
<keyword evidence="3" id="KW-1185">Reference proteome</keyword>
<dbReference type="EMBL" id="WQNF01000012">
    <property type="protein sequence ID" value="MVT67112.1"/>
    <property type="molecule type" value="Genomic_DNA"/>
</dbReference>
<keyword evidence="1" id="KW-0732">Signal</keyword>
<feature type="chain" id="PRO_5033029346" evidence="1">
    <location>
        <begin position="32"/>
        <end position="146"/>
    </location>
</feature>